<gene>
    <name evidence="2" type="ORF">ABT39_MTgene305</name>
</gene>
<name>A0A101M3X7_PICGL</name>
<evidence type="ECO:0000256" key="1">
    <source>
        <dbReference type="SAM" id="MobiDB-lite"/>
    </source>
</evidence>
<proteinExistence type="predicted"/>
<comment type="caution">
    <text evidence="2">The sequence shown here is derived from an EMBL/GenBank/DDBJ whole genome shotgun (WGS) entry which is preliminary data.</text>
</comment>
<evidence type="ECO:0000313" key="2">
    <source>
        <dbReference type="EMBL" id="KUM50462.1"/>
    </source>
</evidence>
<dbReference type="AlphaFoldDB" id="A0A101M3X7"/>
<feature type="region of interest" description="Disordered" evidence="1">
    <location>
        <begin position="1"/>
        <end position="24"/>
    </location>
</feature>
<organism evidence="2">
    <name type="scientific">Picea glauca</name>
    <name type="common">White spruce</name>
    <name type="synonym">Pinus glauca</name>
    <dbReference type="NCBI Taxonomy" id="3330"/>
    <lineage>
        <taxon>Eukaryota</taxon>
        <taxon>Viridiplantae</taxon>
        <taxon>Streptophyta</taxon>
        <taxon>Embryophyta</taxon>
        <taxon>Tracheophyta</taxon>
        <taxon>Spermatophyta</taxon>
        <taxon>Pinopsida</taxon>
        <taxon>Pinidae</taxon>
        <taxon>Conifers I</taxon>
        <taxon>Pinales</taxon>
        <taxon>Pinaceae</taxon>
        <taxon>Picea</taxon>
    </lineage>
</organism>
<accession>A0A101M3X7</accession>
<sequence>MMRMHATSLASEPKRERKRQIRKKRKGLDCLLRMPILISSTSTWPSVCRSIQPLLHLP</sequence>
<dbReference type="EMBL" id="LKAM01000001">
    <property type="protein sequence ID" value="KUM50462.1"/>
    <property type="molecule type" value="Genomic_DNA"/>
</dbReference>
<protein>
    <submittedName>
        <fullName evidence="2">Uncharacterized protein</fullName>
    </submittedName>
</protein>
<keyword evidence="2" id="KW-0496">Mitochondrion</keyword>
<reference evidence="2" key="1">
    <citation type="journal article" date="2015" name="Genome Biol. Evol.">
        <title>Organellar Genomes of White Spruce (Picea glauca): Assembly and Annotation.</title>
        <authorList>
            <person name="Jackman S.D."/>
            <person name="Warren R.L."/>
            <person name="Gibb E.A."/>
            <person name="Vandervalk B.P."/>
            <person name="Mohamadi H."/>
            <person name="Chu J."/>
            <person name="Raymond A."/>
            <person name="Pleasance S."/>
            <person name="Coope R."/>
            <person name="Wildung M.R."/>
            <person name="Ritland C.E."/>
            <person name="Bousquet J."/>
            <person name="Jones S.J."/>
            <person name="Bohlmann J."/>
            <person name="Birol I."/>
        </authorList>
    </citation>
    <scope>NUCLEOTIDE SEQUENCE [LARGE SCALE GENOMIC DNA]</scope>
    <source>
        <tissue evidence="2">Flushing bud</tissue>
    </source>
</reference>
<geneLocation type="mitochondrion" evidence="2"/>